<feature type="region of interest" description="Disordered" evidence="3">
    <location>
        <begin position="1"/>
        <end position="38"/>
    </location>
</feature>
<dbReference type="AlphaFoldDB" id="A0A1E1KPC2"/>
<evidence type="ECO:0000259" key="4">
    <source>
        <dbReference type="PROSITE" id="PS51207"/>
    </source>
</evidence>
<dbReference type="InterPro" id="IPR051837">
    <property type="entry name" value="SortingNexin/PXDomain-PKLike"/>
</dbReference>
<sequence length="412" mass="45795">MSKLQPRQKAAATVSSQPISAADDLLSGPAKPGTRQNFRLPPVDPVSDRATLFLIRRTLCSQLGEKGRNTPAPIDQLLPPLTSSNDVDLQLYALISIIIREFVQTWYTKITPDQVFVEEVVKIIAHCTRALEQRLPYRASRDPLHPDPVESKPRYIYHSLWPFPALSPVPDGEQATVEQVENESAYRQLLVQGVLAVLLPTEDLENDCLTTLVGQIFSEMILGGGIGGKASEPWLLWEGITKMAEVIQTKLPNNKAQNRVERSNSDLQDFVPPNMTGKKTRSWKYGHSLHKTFWLVLQYGFVAFTAIRFLIVTLATATSLPSRIAPTTKFTGSTLASDQIESSESIASDNSSAIRRISSKRPIVEMKIWSCASSLLELNARMPWLNATLSFLQWTLLAGPWEVGDTDGMVDK</sequence>
<dbReference type="GO" id="GO:0005769">
    <property type="term" value="C:early endosome"/>
    <property type="evidence" value="ECO:0007669"/>
    <property type="project" value="TreeGrafter"/>
</dbReference>
<keyword evidence="2" id="KW-0963">Cytoplasm</keyword>
<feature type="domain" description="PXA" evidence="4">
    <location>
        <begin position="84"/>
        <end position="247"/>
    </location>
</feature>
<name>A0A1E1KPC2_9HELO</name>
<dbReference type="Proteomes" id="UP000178912">
    <property type="component" value="Unassembled WGS sequence"/>
</dbReference>
<accession>A0A1E1KPC2</accession>
<evidence type="ECO:0000313" key="6">
    <source>
        <dbReference type="Proteomes" id="UP000178912"/>
    </source>
</evidence>
<dbReference type="PROSITE" id="PS51207">
    <property type="entry name" value="PXA"/>
    <property type="match status" value="1"/>
</dbReference>
<evidence type="ECO:0000256" key="3">
    <source>
        <dbReference type="SAM" id="MobiDB-lite"/>
    </source>
</evidence>
<dbReference type="OrthoDB" id="5582218at2759"/>
<dbReference type="Pfam" id="PF02194">
    <property type="entry name" value="PXA"/>
    <property type="match status" value="2"/>
</dbReference>
<reference evidence="6" key="1">
    <citation type="submission" date="2016-03" db="EMBL/GenBank/DDBJ databases">
        <authorList>
            <person name="Guldener U."/>
        </authorList>
    </citation>
    <scope>NUCLEOTIDE SEQUENCE [LARGE SCALE GENOMIC DNA]</scope>
    <source>
        <strain evidence="6">04CH-RAC-A.6.1</strain>
    </source>
</reference>
<comment type="subcellular location">
    <subcellularLocation>
        <location evidence="1">Cytoplasm</location>
    </subcellularLocation>
</comment>
<evidence type="ECO:0000256" key="1">
    <source>
        <dbReference type="ARBA" id="ARBA00004496"/>
    </source>
</evidence>
<gene>
    <name evidence="5" type="ORF">RAG0_08159</name>
</gene>
<dbReference type="GO" id="GO:0045022">
    <property type="term" value="P:early endosome to late endosome transport"/>
    <property type="evidence" value="ECO:0007669"/>
    <property type="project" value="TreeGrafter"/>
</dbReference>
<dbReference type="PANTHER" id="PTHR22999:SF23">
    <property type="entry name" value="SORTING NEXIN-16"/>
    <property type="match status" value="1"/>
</dbReference>
<proteinExistence type="predicted"/>
<evidence type="ECO:0000256" key="2">
    <source>
        <dbReference type="ARBA" id="ARBA00022490"/>
    </source>
</evidence>
<dbReference type="InterPro" id="IPR003114">
    <property type="entry name" value="Phox_assoc"/>
</dbReference>
<evidence type="ECO:0000313" key="5">
    <source>
        <dbReference type="EMBL" id="CZS99877.1"/>
    </source>
</evidence>
<organism evidence="5 6">
    <name type="scientific">Rhynchosporium agropyri</name>
    <dbReference type="NCBI Taxonomy" id="914238"/>
    <lineage>
        <taxon>Eukaryota</taxon>
        <taxon>Fungi</taxon>
        <taxon>Dikarya</taxon>
        <taxon>Ascomycota</taxon>
        <taxon>Pezizomycotina</taxon>
        <taxon>Leotiomycetes</taxon>
        <taxon>Helotiales</taxon>
        <taxon>Ploettnerulaceae</taxon>
        <taxon>Rhynchosporium</taxon>
    </lineage>
</organism>
<dbReference type="GO" id="GO:0005770">
    <property type="term" value="C:late endosome"/>
    <property type="evidence" value="ECO:0007669"/>
    <property type="project" value="TreeGrafter"/>
</dbReference>
<dbReference type="GO" id="GO:0035091">
    <property type="term" value="F:phosphatidylinositol binding"/>
    <property type="evidence" value="ECO:0007669"/>
    <property type="project" value="TreeGrafter"/>
</dbReference>
<keyword evidence="6" id="KW-1185">Reference proteome</keyword>
<protein>
    <submittedName>
        <fullName evidence="5">Related to MSS51 protein</fullName>
    </submittedName>
</protein>
<dbReference type="EMBL" id="FJUX01000042">
    <property type="protein sequence ID" value="CZS99877.1"/>
    <property type="molecule type" value="Genomic_DNA"/>
</dbReference>
<dbReference type="PANTHER" id="PTHR22999">
    <property type="entry name" value="PX SERINE/THREONINE KINASE PXK"/>
    <property type="match status" value="1"/>
</dbReference>